<proteinExistence type="inferred from homology"/>
<dbReference type="AlphaFoldDB" id="A0A4U0VVS0"/>
<comment type="caution">
    <text evidence="4">The sequence shown here is derived from an EMBL/GenBank/DDBJ whole genome shotgun (WGS) entry which is preliminary data.</text>
</comment>
<feature type="domain" description="NAD-dependent epimerase/dehydratase" evidence="3">
    <location>
        <begin position="7"/>
        <end position="267"/>
    </location>
</feature>
<dbReference type="OrthoDB" id="2735536at2759"/>
<evidence type="ECO:0000259" key="3">
    <source>
        <dbReference type="Pfam" id="PF01370"/>
    </source>
</evidence>
<name>A0A4U0VVS0_9PEZI</name>
<dbReference type="Proteomes" id="UP000309340">
    <property type="component" value="Unassembled WGS sequence"/>
</dbReference>
<dbReference type="Pfam" id="PF01370">
    <property type="entry name" value="Epimerase"/>
    <property type="match status" value="1"/>
</dbReference>
<evidence type="ECO:0000256" key="2">
    <source>
        <dbReference type="ARBA" id="ARBA00023445"/>
    </source>
</evidence>
<dbReference type="STRING" id="329884.A0A4U0VVS0"/>
<accession>A0A4U0VVS0</accession>
<gene>
    <name evidence="4" type="ORF">B0A55_12989</name>
</gene>
<dbReference type="InterPro" id="IPR001509">
    <property type="entry name" value="Epimerase_deHydtase"/>
</dbReference>
<reference evidence="4 5" key="1">
    <citation type="submission" date="2017-03" db="EMBL/GenBank/DDBJ databases">
        <title>Genomes of endolithic fungi from Antarctica.</title>
        <authorList>
            <person name="Coleine C."/>
            <person name="Masonjones S."/>
            <person name="Stajich J.E."/>
        </authorList>
    </citation>
    <scope>NUCLEOTIDE SEQUENCE [LARGE SCALE GENOMIC DNA]</scope>
    <source>
        <strain evidence="4 5">CCFEE 5184</strain>
    </source>
</reference>
<comment type="similarity">
    <text evidence="2">Belongs to the NAD(P)-dependent epimerase/dehydratase family. Dihydroflavonol-4-reductase subfamily.</text>
</comment>
<protein>
    <recommendedName>
        <fullName evidence="3">NAD-dependent epimerase/dehydratase domain-containing protein</fullName>
    </recommendedName>
</protein>
<dbReference type="GO" id="GO:0016616">
    <property type="term" value="F:oxidoreductase activity, acting on the CH-OH group of donors, NAD or NADP as acceptor"/>
    <property type="evidence" value="ECO:0007669"/>
    <property type="project" value="TreeGrafter"/>
</dbReference>
<evidence type="ECO:0000313" key="4">
    <source>
        <dbReference type="EMBL" id="TKA53790.1"/>
    </source>
</evidence>
<keyword evidence="1" id="KW-0560">Oxidoreductase</keyword>
<dbReference type="InterPro" id="IPR050425">
    <property type="entry name" value="NAD(P)_dehydrat-like"/>
</dbReference>
<dbReference type="InterPro" id="IPR036291">
    <property type="entry name" value="NAD(P)-bd_dom_sf"/>
</dbReference>
<organism evidence="4 5">
    <name type="scientific">Friedmanniomyces simplex</name>
    <dbReference type="NCBI Taxonomy" id="329884"/>
    <lineage>
        <taxon>Eukaryota</taxon>
        <taxon>Fungi</taxon>
        <taxon>Dikarya</taxon>
        <taxon>Ascomycota</taxon>
        <taxon>Pezizomycotina</taxon>
        <taxon>Dothideomycetes</taxon>
        <taxon>Dothideomycetidae</taxon>
        <taxon>Mycosphaerellales</taxon>
        <taxon>Teratosphaeriaceae</taxon>
        <taxon>Friedmanniomyces</taxon>
    </lineage>
</organism>
<dbReference type="EMBL" id="NAJQ01001731">
    <property type="protein sequence ID" value="TKA53790.1"/>
    <property type="molecule type" value="Genomic_DNA"/>
</dbReference>
<dbReference type="PANTHER" id="PTHR10366:SF564">
    <property type="entry name" value="STEROL-4-ALPHA-CARBOXYLATE 3-DEHYDROGENASE, DECARBOXYLATING"/>
    <property type="match status" value="1"/>
</dbReference>
<dbReference type="SUPFAM" id="SSF51735">
    <property type="entry name" value="NAD(P)-binding Rossmann-fold domains"/>
    <property type="match status" value="1"/>
</dbReference>
<keyword evidence="5" id="KW-1185">Reference proteome</keyword>
<dbReference type="PANTHER" id="PTHR10366">
    <property type="entry name" value="NAD DEPENDENT EPIMERASE/DEHYDRATASE"/>
    <property type="match status" value="1"/>
</dbReference>
<dbReference type="Gene3D" id="3.40.50.720">
    <property type="entry name" value="NAD(P)-binding Rossmann-like Domain"/>
    <property type="match status" value="1"/>
</dbReference>
<evidence type="ECO:0000313" key="5">
    <source>
        <dbReference type="Proteomes" id="UP000309340"/>
    </source>
</evidence>
<sequence>MAADDLVLVTGSTGFIGFRTLRYALEEGYTVRAAVRSDAKAELIRRNPTLSSIQDLPSKLSFIIVPDILAEGAFDEAVKGVKYVLHVASPLSTGITMDDDLEAKIIRPAVYGTLGLFGSAKKESSVKRIVVTSSMVATPPFAVLTGQQPTKQVFKPEDRAHDVPGPYPAVIAAYVQSKIAALKEGEAWVVKHKPQFDVIHILPAFVGGRNDLAQNVEELCTGTNFYFLAPVLGQEATEAAGPRLANYIDVDDVAKAHVKSLNEEVAGNQSFLLTNKGDDMKWNDAKEIAAKHFPDAVRSGLLPNDGDISPYMVVYSDISKTEETFGTIKSFEESVKALVGQYLELKEKAK</sequence>
<evidence type="ECO:0000256" key="1">
    <source>
        <dbReference type="ARBA" id="ARBA00023002"/>
    </source>
</evidence>